<keyword evidence="2" id="KW-1185">Reference proteome</keyword>
<evidence type="ECO:0000313" key="1">
    <source>
        <dbReference type="EMBL" id="TPP55848.1"/>
    </source>
</evidence>
<sequence length="115" mass="13096">MCRKTTQPALKCLLRFAKGFGFCKAKPVFVGQLVYVCRGRGWHAFAQAGVNYFRPFNVEPLGREKWKLYGCLTVACVNIRTVHIEALHSLTTDSFVQTIARLMVRRGHMKGKSFK</sequence>
<evidence type="ECO:0000313" key="2">
    <source>
        <dbReference type="Proteomes" id="UP000316759"/>
    </source>
</evidence>
<gene>
    <name evidence="1" type="ORF">FGIG_11600</name>
</gene>
<dbReference type="Proteomes" id="UP000316759">
    <property type="component" value="Unassembled WGS sequence"/>
</dbReference>
<dbReference type="PANTHER" id="PTHR47331">
    <property type="entry name" value="PHD-TYPE DOMAIN-CONTAINING PROTEIN"/>
    <property type="match status" value="1"/>
</dbReference>
<dbReference type="AlphaFoldDB" id="A0A504YAL5"/>
<name>A0A504YAL5_FASGI</name>
<comment type="caution">
    <text evidence="1">The sequence shown here is derived from an EMBL/GenBank/DDBJ whole genome shotgun (WGS) entry which is preliminary data.</text>
</comment>
<protein>
    <submittedName>
        <fullName evidence="1">Uncharacterized protein</fullName>
    </submittedName>
</protein>
<accession>A0A504YAL5</accession>
<dbReference type="STRING" id="46835.A0A504YAL5"/>
<reference evidence="1 2" key="1">
    <citation type="submission" date="2019-04" db="EMBL/GenBank/DDBJ databases">
        <title>Annotation for the trematode Fasciola gigantica.</title>
        <authorList>
            <person name="Choi Y.-J."/>
        </authorList>
    </citation>
    <scope>NUCLEOTIDE SEQUENCE [LARGE SCALE GENOMIC DNA]</scope>
    <source>
        <strain evidence="1">Uganda_cow_1</strain>
    </source>
</reference>
<organism evidence="1 2">
    <name type="scientific">Fasciola gigantica</name>
    <name type="common">Giant liver fluke</name>
    <dbReference type="NCBI Taxonomy" id="46835"/>
    <lineage>
        <taxon>Eukaryota</taxon>
        <taxon>Metazoa</taxon>
        <taxon>Spiralia</taxon>
        <taxon>Lophotrochozoa</taxon>
        <taxon>Platyhelminthes</taxon>
        <taxon>Trematoda</taxon>
        <taxon>Digenea</taxon>
        <taxon>Plagiorchiida</taxon>
        <taxon>Echinostomata</taxon>
        <taxon>Echinostomatoidea</taxon>
        <taxon>Fasciolidae</taxon>
        <taxon>Fasciola</taxon>
    </lineage>
</organism>
<dbReference type="OrthoDB" id="6119228at2759"/>
<dbReference type="EMBL" id="SUNJ01015299">
    <property type="protein sequence ID" value="TPP55848.1"/>
    <property type="molecule type" value="Genomic_DNA"/>
</dbReference>
<proteinExistence type="predicted"/>